<protein>
    <submittedName>
        <fullName evidence="1">Uncharacterized protein</fullName>
    </submittedName>
</protein>
<proteinExistence type="predicted"/>
<gene>
    <name evidence="1" type="ORF">B9479_006628</name>
</gene>
<organism evidence="1 2">
    <name type="scientific">Cryptococcus floricola</name>
    <dbReference type="NCBI Taxonomy" id="2591691"/>
    <lineage>
        <taxon>Eukaryota</taxon>
        <taxon>Fungi</taxon>
        <taxon>Dikarya</taxon>
        <taxon>Basidiomycota</taxon>
        <taxon>Agaricomycotina</taxon>
        <taxon>Tremellomycetes</taxon>
        <taxon>Tremellales</taxon>
        <taxon>Cryptococcaceae</taxon>
        <taxon>Cryptococcus</taxon>
    </lineage>
</organism>
<evidence type="ECO:0000313" key="1">
    <source>
        <dbReference type="EMBL" id="TYJ52777.1"/>
    </source>
</evidence>
<reference evidence="1 2" key="1">
    <citation type="submission" date="2017-05" db="EMBL/GenBank/DDBJ databases">
        <title>The Genome Sequence of Tsuchiyaea wingfieldii DSM 27421.</title>
        <authorList>
            <person name="Cuomo C."/>
            <person name="Passer A."/>
            <person name="Billmyre B."/>
            <person name="Heitman J."/>
        </authorList>
    </citation>
    <scope>NUCLEOTIDE SEQUENCE [LARGE SCALE GENOMIC DNA]</scope>
    <source>
        <strain evidence="1 2">DSM 27421</strain>
    </source>
</reference>
<evidence type="ECO:0000313" key="2">
    <source>
        <dbReference type="Proteomes" id="UP000322245"/>
    </source>
</evidence>
<dbReference type="EMBL" id="NIDF01000117">
    <property type="protein sequence ID" value="TYJ52777.1"/>
    <property type="molecule type" value="Genomic_DNA"/>
</dbReference>
<dbReference type="Proteomes" id="UP000322245">
    <property type="component" value="Unassembled WGS sequence"/>
</dbReference>
<keyword evidence="2" id="KW-1185">Reference proteome</keyword>
<dbReference type="AlphaFoldDB" id="A0A5D3AMP2"/>
<sequence length="69" mass="7295">MPPERAGLRLIEGVTKCSACTRVGCACSVAPGRYRLPRPVFTNFIVDLLAVAGLAPSAKRAITQALMAH</sequence>
<comment type="caution">
    <text evidence="1">The sequence shown here is derived from an EMBL/GenBank/DDBJ whole genome shotgun (WGS) entry which is preliminary data.</text>
</comment>
<accession>A0A5D3AMP2</accession>
<name>A0A5D3AMP2_9TREE</name>